<name>A0A0E9TEZ3_ANGAN</name>
<sequence>MCRSKAAKVFCFFSIVVFYRCACK</sequence>
<reference evidence="1" key="1">
    <citation type="submission" date="2014-11" db="EMBL/GenBank/DDBJ databases">
        <authorList>
            <person name="Amaro Gonzalez C."/>
        </authorList>
    </citation>
    <scope>NUCLEOTIDE SEQUENCE</scope>
</reference>
<proteinExistence type="predicted"/>
<protein>
    <submittedName>
        <fullName evidence="1">Uncharacterized protein</fullName>
    </submittedName>
</protein>
<organism evidence="1">
    <name type="scientific">Anguilla anguilla</name>
    <name type="common">European freshwater eel</name>
    <name type="synonym">Muraena anguilla</name>
    <dbReference type="NCBI Taxonomy" id="7936"/>
    <lineage>
        <taxon>Eukaryota</taxon>
        <taxon>Metazoa</taxon>
        <taxon>Chordata</taxon>
        <taxon>Craniata</taxon>
        <taxon>Vertebrata</taxon>
        <taxon>Euteleostomi</taxon>
        <taxon>Actinopterygii</taxon>
        <taxon>Neopterygii</taxon>
        <taxon>Teleostei</taxon>
        <taxon>Anguilliformes</taxon>
        <taxon>Anguillidae</taxon>
        <taxon>Anguilla</taxon>
    </lineage>
</organism>
<reference evidence="1" key="2">
    <citation type="journal article" date="2015" name="Fish Shellfish Immunol.">
        <title>Early steps in the European eel (Anguilla anguilla)-Vibrio vulnificus interaction in the gills: Role of the RtxA13 toxin.</title>
        <authorList>
            <person name="Callol A."/>
            <person name="Pajuelo D."/>
            <person name="Ebbesson L."/>
            <person name="Teles M."/>
            <person name="MacKenzie S."/>
            <person name="Amaro C."/>
        </authorList>
    </citation>
    <scope>NUCLEOTIDE SEQUENCE</scope>
</reference>
<dbReference type="EMBL" id="GBXM01056396">
    <property type="protein sequence ID" value="JAH52181.1"/>
    <property type="molecule type" value="Transcribed_RNA"/>
</dbReference>
<dbReference type="AlphaFoldDB" id="A0A0E9TEZ3"/>
<evidence type="ECO:0000313" key="1">
    <source>
        <dbReference type="EMBL" id="JAH52181.1"/>
    </source>
</evidence>
<accession>A0A0E9TEZ3</accession>